<dbReference type="SUPFAM" id="SSF81606">
    <property type="entry name" value="PP2C-like"/>
    <property type="match status" value="1"/>
</dbReference>
<proteinExistence type="predicted"/>
<dbReference type="InterPro" id="IPR036457">
    <property type="entry name" value="PPM-type-like_dom_sf"/>
</dbReference>
<protein>
    <submittedName>
        <fullName evidence="2">Stp1/IreP family PP2C-type Ser/Thr phosphatase</fullName>
    </submittedName>
</protein>
<dbReference type="CDD" id="cd00143">
    <property type="entry name" value="PP2Cc"/>
    <property type="match status" value="1"/>
</dbReference>
<dbReference type="InterPro" id="IPR015655">
    <property type="entry name" value="PP2C"/>
</dbReference>
<gene>
    <name evidence="2" type="ORF">NK125_09970</name>
</gene>
<accession>A0ABT1EA94</accession>
<dbReference type="EMBL" id="JAMZFW010000013">
    <property type="protein sequence ID" value="MCP1102743.1"/>
    <property type="molecule type" value="Genomic_DNA"/>
</dbReference>
<evidence type="ECO:0000313" key="3">
    <source>
        <dbReference type="Proteomes" id="UP001523566"/>
    </source>
</evidence>
<evidence type="ECO:0000259" key="1">
    <source>
        <dbReference type="PROSITE" id="PS51746"/>
    </source>
</evidence>
<dbReference type="SMART" id="SM00331">
    <property type="entry name" value="PP2C_SIG"/>
    <property type="match status" value="1"/>
</dbReference>
<comment type="caution">
    <text evidence="2">The sequence shown here is derived from an EMBL/GenBank/DDBJ whole genome shotgun (WGS) entry which is preliminary data.</text>
</comment>
<organism evidence="2 3">
    <name type="scientific">Aequitasia blattaphilus</name>
    <dbReference type="NCBI Taxonomy" id="2949332"/>
    <lineage>
        <taxon>Bacteria</taxon>
        <taxon>Bacillati</taxon>
        <taxon>Bacillota</taxon>
        <taxon>Clostridia</taxon>
        <taxon>Lachnospirales</taxon>
        <taxon>Lachnospiraceae</taxon>
        <taxon>Aequitasia</taxon>
    </lineage>
</organism>
<dbReference type="SMART" id="SM00332">
    <property type="entry name" value="PP2Cc"/>
    <property type="match status" value="1"/>
</dbReference>
<sequence>MKQYAMTDVGRKREINQDSVYVTDKKIGPFPNLLAVADGMGGHKAGDFASKYAINVFKSELAKTTYKNPEEILRTIAITVNDKVVQQAQEDIKLEGMGTTLVVATVIGSTLYFANVGDSRLYLINEKIIQLSKDHSLVEEMVRLGGIKAEEAKYHPDKNIITRAIGVKDSVEADVYEYSLKKGDIILMCTDGLSNMVEDEDMFDIVKGSRDLVEAVHMLVEKANSNGGRDNIGVVMAEPLADEVKISE</sequence>
<dbReference type="Gene3D" id="3.60.40.10">
    <property type="entry name" value="PPM-type phosphatase domain"/>
    <property type="match status" value="1"/>
</dbReference>
<dbReference type="Pfam" id="PF00481">
    <property type="entry name" value="PP2C"/>
    <property type="match status" value="1"/>
</dbReference>
<dbReference type="PANTHER" id="PTHR13832:SF860">
    <property type="entry name" value="PROTEIN PHOSPHATASE PHPP"/>
    <property type="match status" value="1"/>
</dbReference>
<dbReference type="InterPro" id="IPR001932">
    <property type="entry name" value="PPM-type_phosphatase-like_dom"/>
</dbReference>
<dbReference type="RefSeq" id="WP_262066529.1">
    <property type="nucleotide sequence ID" value="NZ_JAMXOD010000013.1"/>
</dbReference>
<dbReference type="Proteomes" id="UP001523566">
    <property type="component" value="Unassembled WGS sequence"/>
</dbReference>
<keyword evidence="3" id="KW-1185">Reference proteome</keyword>
<name>A0ABT1EA94_9FIRM</name>
<dbReference type="NCBIfam" id="NF033484">
    <property type="entry name" value="Stp1_PP2C_phos"/>
    <property type="match status" value="1"/>
</dbReference>
<feature type="domain" description="PPM-type phosphatase" evidence="1">
    <location>
        <begin position="3"/>
        <end position="239"/>
    </location>
</feature>
<reference evidence="2 3" key="1">
    <citation type="journal article" date="2022" name="Genome Biol. Evol.">
        <title>Host diet, physiology and behaviors set the stage for Lachnospiraceae cladogenesis.</title>
        <authorList>
            <person name="Vera-Ponce De Leon A."/>
            <person name="Schneider M."/>
            <person name="Jahnes B.C."/>
            <person name="Sadowski V."/>
            <person name="Camuy-Velez L.A."/>
            <person name="Duan J."/>
            <person name="Sabree Z.L."/>
        </authorList>
    </citation>
    <scope>NUCLEOTIDE SEQUENCE [LARGE SCALE GENOMIC DNA]</scope>
    <source>
        <strain evidence="2 3">PAL113</strain>
    </source>
</reference>
<dbReference type="PROSITE" id="PS51746">
    <property type="entry name" value="PPM_2"/>
    <property type="match status" value="1"/>
</dbReference>
<dbReference type="PANTHER" id="PTHR13832">
    <property type="entry name" value="PROTEIN PHOSPHATASE 2C"/>
    <property type="match status" value="1"/>
</dbReference>
<evidence type="ECO:0000313" key="2">
    <source>
        <dbReference type="EMBL" id="MCP1102743.1"/>
    </source>
</evidence>